<comment type="caution">
    <text evidence="15">The sequence shown here is derived from an EMBL/GenBank/DDBJ whole genome shotgun (WGS) entry which is preliminary data.</text>
</comment>
<dbReference type="Pfam" id="PF08263">
    <property type="entry name" value="LRRNT_2"/>
    <property type="match status" value="1"/>
</dbReference>
<organism evidence="15 16">
    <name type="scientific">Rhododendron simsii</name>
    <name type="common">Sims's rhododendron</name>
    <dbReference type="NCBI Taxonomy" id="118357"/>
    <lineage>
        <taxon>Eukaryota</taxon>
        <taxon>Viridiplantae</taxon>
        <taxon>Streptophyta</taxon>
        <taxon>Embryophyta</taxon>
        <taxon>Tracheophyta</taxon>
        <taxon>Spermatophyta</taxon>
        <taxon>Magnoliopsida</taxon>
        <taxon>eudicotyledons</taxon>
        <taxon>Gunneridae</taxon>
        <taxon>Pentapetalae</taxon>
        <taxon>asterids</taxon>
        <taxon>Ericales</taxon>
        <taxon>Ericaceae</taxon>
        <taxon>Ericoideae</taxon>
        <taxon>Rhodoreae</taxon>
        <taxon>Rhododendron</taxon>
    </lineage>
</organism>
<evidence type="ECO:0000259" key="14">
    <source>
        <dbReference type="Pfam" id="PF23598"/>
    </source>
</evidence>
<dbReference type="PANTHER" id="PTHR27000:SF642">
    <property type="entry name" value="INACTIVE LEUCINE-RICH REPEAT RECEPTOR KINASE XIAO-RELATED"/>
    <property type="match status" value="1"/>
</dbReference>
<dbReference type="Pfam" id="PF00560">
    <property type="entry name" value="LRR_1"/>
    <property type="match status" value="1"/>
</dbReference>
<accession>A0A834LJ01</accession>
<keyword evidence="9" id="KW-0472">Membrane</keyword>
<evidence type="ECO:0000256" key="8">
    <source>
        <dbReference type="ARBA" id="ARBA00022989"/>
    </source>
</evidence>
<evidence type="ECO:0008006" key="17">
    <source>
        <dbReference type="Google" id="ProtNLM"/>
    </source>
</evidence>
<proteinExistence type="inferred from homology"/>
<evidence type="ECO:0000313" key="16">
    <source>
        <dbReference type="Proteomes" id="UP000626092"/>
    </source>
</evidence>
<dbReference type="InterPro" id="IPR032675">
    <property type="entry name" value="LRR_dom_sf"/>
</dbReference>
<dbReference type="InterPro" id="IPR013210">
    <property type="entry name" value="LRR_N_plant-typ"/>
</dbReference>
<evidence type="ECO:0000256" key="11">
    <source>
        <dbReference type="ARBA" id="ARBA00023180"/>
    </source>
</evidence>
<feature type="domain" description="Disease resistance R13L4/SHOC-2-like LRR" evidence="14">
    <location>
        <begin position="87"/>
        <end position="248"/>
    </location>
</feature>
<evidence type="ECO:0000256" key="3">
    <source>
        <dbReference type="ARBA" id="ARBA00009592"/>
    </source>
</evidence>
<keyword evidence="16" id="KW-1185">Reference proteome</keyword>
<name>A0A834LJ01_RHOSS</name>
<gene>
    <name evidence="15" type="ORF">RHSIM_Rhsim07G0133500</name>
</gene>
<evidence type="ECO:0000256" key="5">
    <source>
        <dbReference type="ARBA" id="ARBA00022692"/>
    </source>
</evidence>
<keyword evidence="8" id="KW-1133">Transmembrane helix</keyword>
<reference evidence="15" key="1">
    <citation type="submission" date="2019-11" db="EMBL/GenBank/DDBJ databases">
        <authorList>
            <person name="Liu Y."/>
            <person name="Hou J."/>
            <person name="Li T.-Q."/>
            <person name="Guan C.-H."/>
            <person name="Wu X."/>
            <person name="Wu H.-Z."/>
            <person name="Ling F."/>
            <person name="Zhang R."/>
            <person name="Shi X.-G."/>
            <person name="Ren J.-P."/>
            <person name="Chen E.-F."/>
            <person name="Sun J.-M."/>
        </authorList>
    </citation>
    <scope>NUCLEOTIDE SEQUENCE</scope>
    <source>
        <strain evidence="15">Adult_tree_wgs_1</strain>
        <tissue evidence="15">Leaves</tissue>
    </source>
</reference>
<protein>
    <recommendedName>
        <fullName evidence="17">Leucine-rich repeat-containing N-terminal plant-type domain-containing protein</fullName>
    </recommendedName>
</protein>
<evidence type="ECO:0000256" key="1">
    <source>
        <dbReference type="ARBA" id="ARBA00004162"/>
    </source>
</evidence>
<keyword evidence="10" id="KW-0675">Receptor</keyword>
<evidence type="ECO:0000256" key="12">
    <source>
        <dbReference type="SAM" id="SignalP"/>
    </source>
</evidence>
<keyword evidence="11" id="KW-0325">Glycoprotein</keyword>
<evidence type="ECO:0000313" key="15">
    <source>
        <dbReference type="EMBL" id="KAF7138080.1"/>
    </source>
</evidence>
<dbReference type="InterPro" id="IPR001611">
    <property type="entry name" value="Leu-rich_rpt"/>
</dbReference>
<feature type="chain" id="PRO_5032502714" description="Leucine-rich repeat-containing N-terminal plant-type domain-containing protein" evidence="12">
    <location>
        <begin position="21"/>
        <end position="680"/>
    </location>
</feature>
<dbReference type="EMBL" id="WJXA01000007">
    <property type="protein sequence ID" value="KAF7138080.1"/>
    <property type="molecule type" value="Genomic_DNA"/>
</dbReference>
<evidence type="ECO:0000256" key="4">
    <source>
        <dbReference type="ARBA" id="ARBA00022614"/>
    </source>
</evidence>
<comment type="subcellular location">
    <subcellularLocation>
        <location evidence="1">Cell membrane</location>
        <topology evidence="1">Single-pass membrane protein</topology>
    </subcellularLocation>
    <subcellularLocation>
        <location evidence="2">Membrane</location>
        <topology evidence="2">Single-pass type I membrane protein</topology>
    </subcellularLocation>
</comment>
<comment type="similarity">
    <text evidence="3">Belongs to the RLP family.</text>
</comment>
<dbReference type="Gene3D" id="3.80.10.10">
    <property type="entry name" value="Ribonuclease Inhibitor"/>
    <property type="match status" value="3"/>
</dbReference>
<dbReference type="Pfam" id="PF23598">
    <property type="entry name" value="LRR_14"/>
    <property type="match status" value="1"/>
</dbReference>
<evidence type="ECO:0000256" key="10">
    <source>
        <dbReference type="ARBA" id="ARBA00023170"/>
    </source>
</evidence>
<keyword evidence="4" id="KW-0433">Leucine-rich repeat</keyword>
<feature type="domain" description="Leucine-rich repeat-containing N-terminal plant-type" evidence="13">
    <location>
        <begin position="26"/>
        <end position="64"/>
    </location>
</feature>
<dbReference type="OrthoDB" id="687555at2759"/>
<dbReference type="AlphaFoldDB" id="A0A834LJ01"/>
<keyword evidence="7" id="KW-0677">Repeat</keyword>
<evidence type="ECO:0000256" key="2">
    <source>
        <dbReference type="ARBA" id="ARBA00004479"/>
    </source>
</evidence>
<dbReference type="InterPro" id="IPR055414">
    <property type="entry name" value="LRR_R13L4/SHOC2-like"/>
</dbReference>
<keyword evidence="6 12" id="KW-0732">Signal</keyword>
<dbReference type="FunFam" id="3.80.10.10:FF:000275">
    <property type="entry name" value="Leucine-rich repeat receptor-like protein kinase"/>
    <property type="match status" value="1"/>
</dbReference>
<evidence type="ECO:0000259" key="13">
    <source>
        <dbReference type="Pfam" id="PF08263"/>
    </source>
</evidence>
<dbReference type="PANTHER" id="PTHR27000">
    <property type="entry name" value="LEUCINE-RICH REPEAT RECEPTOR-LIKE PROTEIN KINASE FAMILY PROTEIN-RELATED"/>
    <property type="match status" value="1"/>
</dbReference>
<feature type="signal peptide" evidence="12">
    <location>
        <begin position="1"/>
        <end position="20"/>
    </location>
</feature>
<keyword evidence="5" id="KW-0812">Transmembrane</keyword>
<sequence>MSVLCFILTIFTLAMSSTTALPVSNETDRQALLAIKDLVQGDAFPEFRSWNHSIHFCKWEGVTCGRKHQRVTILDLSSRGLVGSLSPHAGNLSFLRTTDLGNNSFHGTIPNEIGRLFRLQHVILWNNSFEGKLPTNITGWSNIKEINLIGNNLGGEIPVAVSSLSSLTLLGLALNDFRGSIPASFGNLYELSVLSLGENKLIGSIPFELGRLFKLRFLQLSLNKLTGNAINGPTPKSLGNLNDLEVFTAPVNSLGTNSGNELHNIMNTLSNCSNLRELRLTANNLSGLLPHSIANLSKFLSYLTLGDNYISGSIPIGIENLLNLQLFSVDNKLEERIPDSLGNCKRLLAIDLDSNKLTGMIPGPIFELSSLSIGLFLVSNVEKPLRIYCDNKAAELYSKNDKSSSKSKHIDIKFLVVKERVRNHLMSIEYISTELMIADPLTKGLPSKVFKEHVARAGVVKFQFDGLFKNISAFSVVGNSKLCGGVEELQLPTCPAKVLQKKKGPLNNKVIIPLIAFAECHTTSAAAAHTWSNPDRSKTLARSPQLHNRQIKMALEDEDGDDESLLKRCFVLRDRVAVGGQRGDGGSEEEQSKLDAMVDDGGSGRFPGLDNDDGAFSLEGDGGSPWGVAAARNMEVEEGDEGSGGGGRRRWRLAVVMVEVVVDESGRPGGRPKKKEEERS</sequence>
<evidence type="ECO:0000256" key="6">
    <source>
        <dbReference type="ARBA" id="ARBA00022729"/>
    </source>
</evidence>
<dbReference type="Proteomes" id="UP000626092">
    <property type="component" value="Unassembled WGS sequence"/>
</dbReference>
<dbReference type="GO" id="GO:0005886">
    <property type="term" value="C:plasma membrane"/>
    <property type="evidence" value="ECO:0007669"/>
    <property type="project" value="UniProtKB-SubCell"/>
</dbReference>
<dbReference type="SUPFAM" id="SSF52058">
    <property type="entry name" value="L domain-like"/>
    <property type="match status" value="1"/>
</dbReference>
<evidence type="ECO:0000256" key="7">
    <source>
        <dbReference type="ARBA" id="ARBA00022737"/>
    </source>
</evidence>
<evidence type="ECO:0000256" key="9">
    <source>
        <dbReference type="ARBA" id="ARBA00023136"/>
    </source>
</evidence>